<dbReference type="AlphaFoldDB" id="A0A1I8F0X9"/>
<dbReference type="InterPro" id="IPR036860">
    <property type="entry name" value="SH2_dom_sf"/>
</dbReference>
<reference evidence="1" key="1">
    <citation type="submission" date="2016-11" db="UniProtKB">
        <authorList>
            <consortium name="WormBaseParasite"/>
        </authorList>
    </citation>
    <scope>IDENTIFICATION</scope>
    <source>
        <strain evidence="1">pt0022</strain>
    </source>
</reference>
<proteinExistence type="predicted"/>
<name>A0A1I8F0X9_WUCBA</name>
<protein>
    <submittedName>
        <fullName evidence="1">Uncharacterized protein</fullName>
    </submittedName>
</protein>
<organism evidence="1">
    <name type="scientific">Wuchereria bancrofti</name>
    <dbReference type="NCBI Taxonomy" id="6293"/>
    <lineage>
        <taxon>Eukaryota</taxon>
        <taxon>Metazoa</taxon>
        <taxon>Ecdysozoa</taxon>
        <taxon>Nematoda</taxon>
        <taxon>Chromadorea</taxon>
        <taxon>Rhabditida</taxon>
        <taxon>Spirurina</taxon>
        <taxon>Spiruromorpha</taxon>
        <taxon>Filarioidea</taxon>
        <taxon>Onchocercidae</taxon>
        <taxon>Wuchereria</taxon>
    </lineage>
</organism>
<evidence type="ECO:0000313" key="1">
    <source>
        <dbReference type="WBParaSite" id="maker-PairedContig_987-snap-gene-1.15-mRNA-1"/>
    </source>
</evidence>
<dbReference type="STRING" id="6293.A0A1I8F0X9"/>
<dbReference type="SUPFAM" id="SSF55550">
    <property type="entry name" value="SH2 domain"/>
    <property type="match status" value="1"/>
</dbReference>
<dbReference type="WBParaSite" id="maker-PairedContig_987-snap-gene-1.15-mRNA-1">
    <property type="protein sequence ID" value="maker-PairedContig_987-snap-gene-1.15-mRNA-1"/>
    <property type="gene ID" value="maker-PairedContig_987-snap-gene-1.15"/>
</dbReference>
<sequence>MQVKFEHVWPTPVDMVLLKSKLRSEWVQLKPISVQEMDFYLGRVPEWHIELKFLKKPGDYLLARSHDNKLRLSVKSNEPGNLAVHFPIEFCQTKQSRSVWRLIYSYQKNNVNSLKTNRKRNVRLIEQYNHVRDVVT</sequence>
<accession>A0A1I8F0X9</accession>